<keyword evidence="8 20" id="KW-0418">Kinase</keyword>
<evidence type="ECO:0000256" key="5">
    <source>
        <dbReference type="ARBA" id="ARBA00022679"/>
    </source>
</evidence>
<keyword evidence="5" id="KW-0808">Transferase</keyword>
<evidence type="ECO:0000256" key="14">
    <source>
        <dbReference type="ARBA" id="ARBA00023264"/>
    </source>
</evidence>
<evidence type="ECO:0000256" key="8">
    <source>
        <dbReference type="ARBA" id="ARBA00022777"/>
    </source>
</evidence>
<proteinExistence type="inferred from homology"/>
<dbReference type="InterPro" id="IPR000829">
    <property type="entry name" value="DAGK"/>
</dbReference>
<feature type="binding site" evidence="18">
    <location>
        <position position="72"/>
    </location>
    <ligand>
        <name>a divalent metal cation</name>
        <dbReference type="ChEBI" id="CHEBI:60240"/>
    </ligand>
</feature>
<dbReference type="GO" id="GO:0016301">
    <property type="term" value="F:kinase activity"/>
    <property type="evidence" value="ECO:0007669"/>
    <property type="project" value="UniProtKB-KW"/>
</dbReference>
<evidence type="ECO:0000256" key="3">
    <source>
        <dbReference type="ARBA" id="ARBA00022475"/>
    </source>
</evidence>
<dbReference type="PANTHER" id="PTHR34299">
    <property type="entry name" value="DIACYLGLYCEROL KINASE"/>
    <property type="match status" value="1"/>
</dbReference>
<feature type="active site" description="Proton acceptor" evidence="15">
    <location>
        <position position="65"/>
    </location>
</feature>
<accession>A0A919X9Z1</accession>
<dbReference type="PANTHER" id="PTHR34299:SF1">
    <property type="entry name" value="DIACYLGLYCEROL KINASE"/>
    <property type="match status" value="1"/>
</dbReference>
<sequence length="117" mass="12885">MADKKKSIGFTYAFSGLKEVFKSERNFRFHIISAILVIIAGFLLGFGLIEWMIAITVIGLVMTAEILNTAIEEIINYLRPEIHPAAKKIKDLAAAGVFIAAVTAFVVGLLLFLPKLF</sequence>
<dbReference type="EMBL" id="BORP01000004">
    <property type="protein sequence ID" value="GIO27578.1"/>
    <property type="molecule type" value="Genomic_DNA"/>
</dbReference>
<dbReference type="Proteomes" id="UP000676917">
    <property type="component" value="Unassembled WGS sequence"/>
</dbReference>
<evidence type="ECO:0000256" key="2">
    <source>
        <dbReference type="ARBA" id="ARBA00005967"/>
    </source>
</evidence>
<evidence type="ECO:0000256" key="19">
    <source>
        <dbReference type="SAM" id="Phobius"/>
    </source>
</evidence>
<feature type="transmembrane region" description="Helical" evidence="19">
    <location>
        <begin position="51"/>
        <end position="71"/>
    </location>
</feature>
<feature type="binding site" evidence="18">
    <location>
        <position position="24"/>
    </location>
    <ligand>
        <name>a divalent metal cation</name>
        <dbReference type="ChEBI" id="CHEBI:60240"/>
    </ligand>
</feature>
<organism evidence="20 21">
    <name type="scientific">Ornithinibacillus bavariensis</name>
    <dbReference type="NCBI Taxonomy" id="545502"/>
    <lineage>
        <taxon>Bacteria</taxon>
        <taxon>Bacillati</taxon>
        <taxon>Bacillota</taxon>
        <taxon>Bacilli</taxon>
        <taxon>Bacillales</taxon>
        <taxon>Bacillaceae</taxon>
        <taxon>Ornithinibacillus</taxon>
    </lineage>
</organism>
<keyword evidence="12 19" id="KW-0472">Membrane</keyword>
<keyword evidence="11" id="KW-0443">Lipid metabolism</keyword>
<keyword evidence="10 19" id="KW-1133">Transmembrane helix</keyword>
<dbReference type="AlphaFoldDB" id="A0A919X9Z1"/>
<keyword evidence="7 17" id="KW-0547">Nucleotide-binding</keyword>
<evidence type="ECO:0000313" key="20">
    <source>
        <dbReference type="EMBL" id="GIO27578.1"/>
    </source>
</evidence>
<comment type="cofactor">
    <cofactor evidence="18">
        <name>Mg(2+)</name>
        <dbReference type="ChEBI" id="CHEBI:18420"/>
    </cofactor>
    <text evidence="18">Mn(2+), Zn(2+), Cd(2+) and Co(2+) support activity to lesser extents.</text>
</comment>
<dbReference type="Gene3D" id="1.10.287.3610">
    <property type="match status" value="1"/>
</dbReference>
<dbReference type="GO" id="GO:0046872">
    <property type="term" value="F:metal ion binding"/>
    <property type="evidence" value="ECO:0007669"/>
    <property type="project" value="UniProtKB-KW"/>
</dbReference>
<evidence type="ECO:0000256" key="13">
    <source>
        <dbReference type="ARBA" id="ARBA00023209"/>
    </source>
</evidence>
<dbReference type="GO" id="GO:0005886">
    <property type="term" value="C:plasma membrane"/>
    <property type="evidence" value="ECO:0007669"/>
    <property type="project" value="UniProtKB-SubCell"/>
</dbReference>
<evidence type="ECO:0000256" key="10">
    <source>
        <dbReference type="ARBA" id="ARBA00022989"/>
    </source>
</evidence>
<evidence type="ECO:0000256" key="9">
    <source>
        <dbReference type="ARBA" id="ARBA00022840"/>
    </source>
</evidence>
<protein>
    <submittedName>
        <fullName evidence="20">Undecaprenol kinase</fullName>
    </submittedName>
</protein>
<evidence type="ECO:0000256" key="17">
    <source>
        <dbReference type="PIRSR" id="PIRSR600829-3"/>
    </source>
</evidence>
<evidence type="ECO:0000256" key="6">
    <source>
        <dbReference type="ARBA" id="ARBA00022692"/>
    </source>
</evidence>
<keyword evidence="3" id="KW-1003">Cell membrane</keyword>
<gene>
    <name evidence="20" type="primary">dgkA</name>
    <name evidence="20" type="ORF">J43TS3_21890</name>
</gene>
<feature type="binding site" evidence="17">
    <location>
        <begin position="90"/>
        <end position="91"/>
    </location>
    <ligand>
        <name>ATP</name>
        <dbReference type="ChEBI" id="CHEBI:30616"/>
    </ligand>
</feature>
<comment type="similarity">
    <text evidence="2">Belongs to the bacterial diacylglycerol kinase family.</text>
</comment>
<keyword evidence="21" id="KW-1185">Reference proteome</keyword>
<keyword evidence="13" id="KW-0594">Phospholipid biosynthesis</keyword>
<feature type="transmembrane region" description="Helical" evidence="19">
    <location>
        <begin position="27"/>
        <end position="45"/>
    </location>
</feature>
<reference evidence="20" key="1">
    <citation type="submission" date="2021-03" db="EMBL/GenBank/DDBJ databases">
        <title>Antimicrobial resistance genes in bacteria isolated from Japanese honey, and their potential for conferring macrolide and lincosamide resistance in the American foulbrood pathogen Paenibacillus larvae.</title>
        <authorList>
            <person name="Okamoto M."/>
            <person name="Kumagai M."/>
            <person name="Kanamori H."/>
            <person name="Takamatsu D."/>
        </authorList>
    </citation>
    <scope>NUCLEOTIDE SEQUENCE</scope>
    <source>
        <strain evidence="20">J43TS3</strain>
    </source>
</reference>
<dbReference type="GO" id="GO:0008654">
    <property type="term" value="P:phospholipid biosynthetic process"/>
    <property type="evidence" value="ECO:0007669"/>
    <property type="project" value="UniProtKB-KW"/>
</dbReference>
<keyword evidence="18" id="KW-0479">Metal-binding</keyword>
<dbReference type="RefSeq" id="WP_212921062.1">
    <property type="nucleotide sequence ID" value="NZ_BORP01000004.1"/>
</dbReference>
<dbReference type="GO" id="GO:0005524">
    <property type="term" value="F:ATP binding"/>
    <property type="evidence" value="ECO:0007669"/>
    <property type="project" value="UniProtKB-KW"/>
</dbReference>
<feature type="binding site" evidence="16">
    <location>
        <position position="65"/>
    </location>
    <ligand>
        <name>substrate</name>
    </ligand>
</feature>
<evidence type="ECO:0000256" key="4">
    <source>
        <dbReference type="ARBA" id="ARBA00022516"/>
    </source>
</evidence>
<feature type="binding site" evidence="17">
    <location>
        <begin position="81"/>
        <end position="83"/>
    </location>
    <ligand>
        <name>ATP</name>
        <dbReference type="ChEBI" id="CHEBI:30616"/>
    </ligand>
</feature>
<comment type="caution">
    <text evidence="20">The sequence shown here is derived from an EMBL/GenBank/DDBJ whole genome shotgun (WGS) entry which is preliminary data.</text>
</comment>
<evidence type="ECO:0000256" key="11">
    <source>
        <dbReference type="ARBA" id="ARBA00023098"/>
    </source>
</evidence>
<feature type="transmembrane region" description="Helical" evidence="19">
    <location>
        <begin position="92"/>
        <end position="113"/>
    </location>
</feature>
<evidence type="ECO:0000256" key="7">
    <source>
        <dbReference type="ARBA" id="ARBA00022741"/>
    </source>
</evidence>
<comment type="subcellular location">
    <subcellularLocation>
        <location evidence="1">Cell membrane</location>
        <topology evidence="1">Multi-pass membrane protein</topology>
    </subcellularLocation>
</comment>
<evidence type="ECO:0000256" key="1">
    <source>
        <dbReference type="ARBA" id="ARBA00004651"/>
    </source>
</evidence>
<evidence type="ECO:0000256" key="15">
    <source>
        <dbReference type="PIRSR" id="PIRSR600829-1"/>
    </source>
</evidence>
<feature type="binding site" evidence="17">
    <location>
        <position position="24"/>
    </location>
    <ligand>
        <name>ATP</name>
        <dbReference type="ChEBI" id="CHEBI:30616"/>
    </ligand>
</feature>
<dbReference type="CDD" id="cd14265">
    <property type="entry name" value="UDPK_IM_like"/>
    <property type="match status" value="1"/>
</dbReference>
<name>A0A919X9Z1_9BACI</name>
<evidence type="ECO:0000256" key="12">
    <source>
        <dbReference type="ARBA" id="ARBA00023136"/>
    </source>
</evidence>
<evidence type="ECO:0000256" key="18">
    <source>
        <dbReference type="PIRSR" id="PIRSR600829-4"/>
    </source>
</evidence>
<keyword evidence="6 19" id="KW-0812">Transmembrane</keyword>
<feature type="binding site" evidence="17">
    <location>
        <position position="72"/>
    </location>
    <ligand>
        <name>ATP</name>
        <dbReference type="ChEBI" id="CHEBI:30616"/>
    </ligand>
</feature>
<keyword evidence="9 17" id="KW-0067">ATP-binding</keyword>
<dbReference type="InterPro" id="IPR033717">
    <property type="entry name" value="UDPK"/>
</dbReference>
<keyword evidence="4" id="KW-0444">Lipid biosynthesis</keyword>
<feature type="binding site" evidence="17">
    <location>
        <position position="12"/>
    </location>
    <ligand>
        <name>ATP</name>
        <dbReference type="ChEBI" id="CHEBI:30616"/>
    </ligand>
</feature>
<keyword evidence="14" id="KW-1208">Phospholipid metabolism</keyword>
<evidence type="ECO:0000313" key="21">
    <source>
        <dbReference type="Proteomes" id="UP000676917"/>
    </source>
</evidence>
<evidence type="ECO:0000256" key="16">
    <source>
        <dbReference type="PIRSR" id="PIRSR600829-2"/>
    </source>
</evidence>
<dbReference type="Pfam" id="PF01219">
    <property type="entry name" value="DAGK_prokar"/>
    <property type="match status" value="1"/>
</dbReference>
<dbReference type="InterPro" id="IPR036945">
    <property type="entry name" value="DAGK_sf"/>
</dbReference>
<keyword evidence="18" id="KW-0460">Magnesium</keyword>